<keyword evidence="3" id="KW-1185">Reference proteome</keyword>
<name>A0ABD5XZ13_9EURY</name>
<protein>
    <submittedName>
        <fullName evidence="2">HalOD1 output domain-containing protein</fullName>
    </submittedName>
</protein>
<dbReference type="GeneID" id="78820666"/>
<evidence type="ECO:0000313" key="2">
    <source>
        <dbReference type="EMBL" id="MFC7140378.1"/>
    </source>
</evidence>
<dbReference type="Pfam" id="PF18545">
    <property type="entry name" value="HalOD1"/>
    <property type="match status" value="1"/>
</dbReference>
<sequence>MDHARQHHGRIADGGTELVIENETEESTTRTLLRSIAAIKGVDERDLDPLYESVDSVALENIIQHAEDRDNDVSVEFSVDGYAVEVRADDTIRLDEP</sequence>
<dbReference type="EMBL" id="JBHTAS010000001">
    <property type="protein sequence ID" value="MFC7140378.1"/>
    <property type="molecule type" value="Genomic_DNA"/>
</dbReference>
<dbReference type="AlphaFoldDB" id="A0ABD5XZ13"/>
<dbReference type="Proteomes" id="UP001596432">
    <property type="component" value="Unassembled WGS sequence"/>
</dbReference>
<proteinExistence type="predicted"/>
<evidence type="ECO:0000259" key="1">
    <source>
        <dbReference type="Pfam" id="PF18545"/>
    </source>
</evidence>
<dbReference type="RefSeq" id="WP_274325936.1">
    <property type="nucleotide sequence ID" value="NZ_CP118158.1"/>
</dbReference>
<feature type="domain" description="Halobacterial output" evidence="1">
    <location>
        <begin position="25"/>
        <end position="95"/>
    </location>
</feature>
<gene>
    <name evidence="2" type="ORF">ACFQMA_11130</name>
</gene>
<reference evidence="2 3" key="1">
    <citation type="journal article" date="2019" name="Int. J. Syst. Evol. Microbiol.">
        <title>The Global Catalogue of Microorganisms (GCM) 10K type strain sequencing project: providing services to taxonomists for standard genome sequencing and annotation.</title>
        <authorList>
            <consortium name="The Broad Institute Genomics Platform"/>
            <consortium name="The Broad Institute Genome Sequencing Center for Infectious Disease"/>
            <person name="Wu L."/>
            <person name="Ma J."/>
        </authorList>
    </citation>
    <scope>NUCLEOTIDE SEQUENCE [LARGE SCALE GENOMIC DNA]</scope>
    <source>
        <strain evidence="2 3">XZYJT29</strain>
    </source>
</reference>
<comment type="caution">
    <text evidence="2">The sequence shown here is derived from an EMBL/GenBank/DDBJ whole genome shotgun (WGS) entry which is preliminary data.</text>
</comment>
<evidence type="ECO:0000313" key="3">
    <source>
        <dbReference type="Proteomes" id="UP001596432"/>
    </source>
</evidence>
<accession>A0ABD5XZ13</accession>
<dbReference type="InterPro" id="IPR040624">
    <property type="entry name" value="HalOD1"/>
</dbReference>
<organism evidence="2 3">
    <name type="scientific">Halosimplex aquaticum</name>
    <dbReference type="NCBI Taxonomy" id="3026162"/>
    <lineage>
        <taxon>Archaea</taxon>
        <taxon>Methanobacteriati</taxon>
        <taxon>Methanobacteriota</taxon>
        <taxon>Stenosarchaea group</taxon>
        <taxon>Halobacteria</taxon>
        <taxon>Halobacteriales</taxon>
        <taxon>Haloarculaceae</taxon>
        <taxon>Halosimplex</taxon>
    </lineage>
</organism>